<evidence type="ECO:0000313" key="3">
    <source>
        <dbReference type="Proteomes" id="UP000265903"/>
    </source>
</evidence>
<sequence>MLVHGEVPEGYVCEVLEECRVPASDLPRGLVGRDSLLVNGSVPFVSMCTFLMVPVAAIEFPEEWYTGIRTSNTQLISDFEYYLAELGRSDRAKQDVQGGKDPGGIAGVFWACAGFMAFIILLMVLYGT</sequence>
<dbReference type="EMBL" id="QMDL01000003">
    <property type="protein sequence ID" value="RMJ03067.1"/>
    <property type="molecule type" value="Genomic_DNA"/>
</dbReference>
<accession>A0A3M2RCP3</accession>
<feature type="transmembrane region" description="Helical" evidence="1">
    <location>
        <begin position="36"/>
        <end position="58"/>
    </location>
</feature>
<evidence type="ECO:0000256" key="1">
    <source>
        <dbReference type="SAM" id="Phobius"/>
    </source>
</evidence>
<protein>
    <submittedName>
        <fullName evidence="2">Uncharacterized protein</fullName>
    </submittedName>
</protein>
<keyword evidence="1" id="KW-0812">Transmembrane</keyword>
<proteinExistence type="predicted"/>
<keyword evidence="3" id="KW-1185">Reference proteome</keyword>
<keyword evidence="1" id="KW-1133">Transmembrane helix</keyword>
<name>A0A3M2RCP3_9GAMM</name>
<reference evidence="2 3" key="1">
    <citation type="submission" date="2018-08" db="EMBL/GenBank/DDBJ databases">
        <title>Whole Genome Sequence of the Moderate Halophilic Marine Bacterium Marinobacter litoralis Sw-45.</title>
        <authorList>
            <person name="Musa H."/>
        </authorList>
    </citation>
    <scope>NUCLEOTIDE SEQUENCE [LARGE SCALE GENOMIC DNA]</scope>
    <source>
        <strain evidence="2 3">Sw-45</strain>
    </source>
</reference>
<keyword evidence="1" id="KW-0472">Membrane</keyword>
<dbReference type="AlphaFoldDB" id="A0A3M2RCP3"/>
<evidence type="ECO:0000313" key="2">
    <source>
        <dbReference type="EMBL" id="RMJ03067.1"/>
    </source>
</evidence>
<gene>
    <name evidence="2" type="ORF">DOQ08_02532</name>
</gene>
<organism evidence="2 3">
    <name type="scientific">Marinobacter litoralis</name>
    <dbReference type="NCBI Taxonomy" id="187981"/>
    <lineage>
        <taxon>Bacteria</taxon>
        <taxon>Pseudomonadati</taxon>
        <taxon>Pseudomonadota</taxon>
        <taxon>Gammaproteobacteria</taxon>
        <taxon>Pseudomonadales</taxon>
        <taxon>Marinobacteraceae</taxon>
        <taxon>Marinobacter</taxon>
    </lineage>
</organism>
<feature type="transmembrane region" description="Helical" evidence="1">
    <location>
        <begin position="105"/>
        <end position="126"/>
    </location>
</feature>
<dbReference type="Proteomes" id="UP000265903">
    <property type="component" value="Unassembled WGS sequence"/>
</dbReference>
<comment type="caution">
    <text evidence="2">The sequence shown here is derived from an EMBL/GenBank/DDBJ whole genome shotgun (WGS) entry which is preliminary data.</text>
</comment>